<accession>A0AAW8AXP7</accession>
<dbReference type="Proteomes" id="UP001178354">
    <property type="component" value="Unassembled WGS sequence"/>
</dbReference>
<dbReference type="Gene3D" id="3.40.1280.10">
    <property type="match status" value="1"/>
</dbReference>
<dbReference type="PANTHER" id="PTHR43453">
    <property type="entry name" value="RRNA METHYLASE-LIKE"/>
    <property type="match status" value="1"/>
</dbReference>
<keyword evidence="11" id="KW-1185">Reference proteome</keyword>
<organism evidence="10 11">
    <name type="scientific">Porticoccus litoralis</name>
    <dbReference type="NCBI Taxonomy" id="434086"/>
    <lineage>
        <taxon>Bacteria</taxon>
        <taxon>Pseudomonadati</taxon>
        <taxon>Pseudomonadota</taxon>
        <taxon>Gammaproteobacteria</taxon>
        <taxon>Cellvibrionales</taxon>
        <taxon>Porticoccaceae</taxon>
        <taxon>Porticoccus</taxon>
    </lineage>
</organism>
<comment type="similarity">
    <text evidence="7">Belongs to the class IV-like SAM-binding methyltransferase superfamily. RNA methyltransferase TrmH family.</text>
</comment>
<dbReference type="RefSeq" id="WP_305168925.1">
    <property type="nucleotide sequence ID" value="NZ_JAUUUU010000001.1"/>
</dbReference>
<dbReference type="InterPro" id="IPR001537">
    <property type="entry name" value="SpoU_MeTrfase"/>
</dbReference>
<dbReference type="Pfam" id="PF00588">
    <property type="entry name" value="SpoU_methylase"/>
    <property type="match status" value="1"/>
</dbReference>
<dbReference type="NCBIfam" id="NF008295">
    <property type="entry name" value="PRK11081.1"/>
    <property type="match status" value="1"/>
</dbReference>
<comment type="function">
    <text evidence="7">Catalyzes the 2'-O methylation of guanosine at position 18 in tRNA.</text>
</comment>
<comment type="caution">
    <text evidence="10">The sequence shown here is derived from an EMBL/GenBank/DDBJ whole genome shotgun (WGS) entry which is preliminary data.</text>
</comment>
<keyword evidence="2 7" id="KW-0489">Methyltransferase</keyword>
<evidence type="ECO:0000256" key="5">
    <source>
        <dbReference type="ARBA" id="ARBA00022694"/>
    </source>
</evidence>
<evidence type="ECO:0000259" key="9">
    <source>
        <dbReference type="Pfam" id="PF12105"/>
    </source>
</evidence>
<dbReference type="PANTHER" id="PTHR43453:SF1">
    <property type="entry name" value="TRNA_RRNA METHYLTRANSFERASE SPOU TYPE DOMAIN-CONTAINING PROTEIN"/>
    <property type="match status" value="1"/>
</dbReference>
<evidence type="ECO:0000313" key="10">
    <source>
        <dbReference type="EMBL" id="MDP1519408.1"/>
    </source>
</evidence>
<evidence type="ECO:0000256" key="2">
    <source>
        <dbReference type="ARBA" id="ARBA00022603"/>
    </source>
</evidence>
<gene>
    <name evidence="7 10" type="primary">trmH</name>
    <name evidence="10" type="ORF">Q8A57_00315</name>
</gene>
<reference evidence="10" key="2">
    <citation type="submission" date="2023-08" db="EMBL/GenBank/DDBJ databases">
        <authorList>
            <person name="Luo J."/>
        </authorList>
    </citation>
    <scope>NUCLEOTIDE SEQUENCE</scope>
    <source>
        <strain evidence="10">DSM 25064</strain>
    </source>
</reference>
<sequence length="229" mass="25788">MTPDRYQKIVDVLNRRQPDLTVITDQVHKGQNLSAIIRTCDAVGIHRVHAVYDKGGFRAHTGTAMGSHKWVKTQVHRDIEDPISELQSKGFQVLAAHFDDRAVDYREVDYTRPTALLLGAEKIGVSAEASAMVDGCVIVPMKGMAESFNVSVACAIILAEAQRQRQVAGLYDQCRIDQEEYREVLFEWCQPIIAKYCRQRNLPYPPLDDTGHLLEPQVFSQLTRLDPAL</sequence>
<dbReference type="InterPro" id="IPR033671">
    <property type="entry name" value="TrmH"/>
</dbReference>
<dbReference type="GO" id="GO:0002938">
    <property type="term" value="P:tRNA guanine ribose methylation"/>
    <property type="evidence" value="ECO:0007669"/>
    <property type="project" value="UniProtKB-UniRule"/>
</dbReference>
<dbReference type="InterPro" id="IPR022724">
    <property type="entry name" value="rRNA_MeTrfase_SpoU_C"/>
</dbReference>
<keyword evidence="6 7" id="KW-0694">RNA-binding</keyword>
<dbReference type="InterPro" id="IPR029028">
    <property type="entry name" value="Alpha/beta_knot_MTases"/>
</dbReference>
<dbReference type="GO" id="GO:0141100">
    <property type="term" value="F:tRNA (guanine(18)-2'-O)-methyltransferase activity"/>
    <property type="evidence" value="ECO:0007669"/>
    <property type="project" value="UniProtKB-UniRule"/>
</dbReference>
<dbReference type="CDD" id="cd18092">
    <property type="entry name" value="SpoU-like_TrmH"/>
    <property type="match status" value="1"/>
</dbReference>
<reference evidence="10" key="1">
    <citation type="journal article" date="2010" name="Int. J. Syst. Evol. Microbiol.">
        <title>Porticoccus litoralis gen. nov., sp. nov., a gammaproteobacterium isolated from the Yellow Sea.</title>
        <authorList>
            <person name="Oh H.M."/>
            <person name="Kim H."/>
            <person name="Kim K.M."/>
            <person name="Min G.S."/>
            <person name="Cho J.C."/>
        </authorList>
    </citation>
    <scope>NUCLEOTIDE SEQUENCE</scope>
    <source>
        <strain evidence="10">DSM 25064</strain>
    </source>
</reference>
<evidence type="ECO:0000256" key="7">
    <source>
        <dbReference type="HAMAP-Rule" id="MF_02060"/>
    </source>
</evidence>
<evidence type="ECO:0000313" key="11">
    <source>
        <dbReference type="Proteomes" id="UP001178354"/>
    </source>
</evidence>
<dbReference type="AlphaFoldDB" id="A0AAW8AXP7"/>
<evidence type="ECO:0000256" key="4">
    <source>
        <dbReference type="ARBA" id="ARBA00022691"/>
    </source>
</evidence>
<dbReference type="EC" id="2.1.1.34" evidence="7"/>
<evidence type="ECO:0000259" key="8">
    <source>
        <dbReference type="Pfam" id="PF00588"/>
    </source>
</evidence>
<keyword evidence="1 7" id="KW-0820">tRNA-binding</keyword>
<dbReference type="InterPro" id="IPR029026">
    <property type="entry name" value="tRNA_m1G_MTases_N"/>
</dbReference>
<dbReference type="Pfam" id="PF12105">
    <property type="entry name" value="SpoU_methylas_C"/>
    <property type="match status" value="1"/>
</dbReference>
<dbReference type="SUPFAM" id="SSF75217">
    <property type="entry name" value="alpha/beta knot"/>
    <property type="match status" value="1"/>
</dbReference>
<evidence type="ECO:0000256" key="3">
    <source>
        <dbReference type="ARBA" id="ARBA00022679"/>
    </source>
</evidence>
<keyword evidence="5 7" id="KW-0819">tRNA processing</keyword>
<name>A0AAW8AXP7_9GAMM</name>
<feature type="domain" description="RNA methyltransferase SpoU/TrmH type C-terminal" evidence="9">
    <location>
        <begin position="163"/>
        <end position="215"/>
    </location>
</feature>
<proteinExistence type="inferred from homology"/>
<protein>
    <recommendedName>
        <fullName evidence="7">tRNA (guanosine(18)-2'-O)-methyltransferase</fullName>
        <ecNumber evidence="7">2.1.1.34</ecNumber>
    </recommendedName>
    <alternativeName>
        <fullName evidence="7">tRNA [Gm18] methyltransferase</fullName>
    </alternativeName>
</protein>
<feature type="domain" description="tRNA/rRNA methyltransferase SpoU type" evidence="8">
    <location>
        <begin position="20"/>
        <end position="158"/>
    </location>
</feature>
<keyword evidence="3 7" id="KW-0808">Transferase</keyword>
<evidence type="ECO:0000256" key="6">
    <source>
        <dbReference type="ARBA" id="ARBA00022884"/>
    </source>
</evidence>
<feature type="binding site" evidence="7">
    <location>
        <position position="139"/>
    </location>
    <ligand>
        <name>S-adenosyl-L-methionine</name>
        <dbReference type="ChEBI" id="CHEBI:59789"/>
    </ligand>
</feature>
<dbReference type="EMBL" id="JAUUUU010000001">
    <property type="protein sequence ID" value="MDP1519408.1"/>
    <property type="molecule type" value="Genomic_DNA"/>
</dbReference>
<evidence type="ECO:0000256" key="1">
    <source>
        <dbReference type="ARBA" id="ARBA00022555"/>
    </source>
</evidence>
<comment type="caution">
    <text evidence="7">Lacks conserved residue(s) required for the propagation of feature annotation.</text>
</comment>
<comment type="catalytic activity">
    <reaction evidence="7">
        <text>guanosine(18) in tRNA + S-adenosyl-L-methionine = 2'-O-methylguanosine(18) in tRNA + S-adenosyl-L-homocysteine + H(+)</text>
        <dbReference type="Rhea" id="RHEA:20077"/>
        <dbReference type="Rhea" id="RHEA-COMP:10190"/>
        <dbReference type="Rhea" id="RHEA-COMP:10192"/>
        <dbReference type="ChEBI" id="CHEBI:15378"/>
        <dbReference type="ChEBI" id="CHEBI:57856"/>
        <dbReference type="ChEBI" id="CHEBI:59789"/>
        <dbReference type="ChEBI" id="CHEBI:74269"/>
        <dbReference type="ChEBI" id="CHEBI:74445"/>
        <dbReference type="EC" id="2.1.1.34"/>
    </reaction>
</comment>
<keyword evidence="4 7" id="KW-0949">S-adenosyl-L-methionine</keyword>
<dbReference type="HAMAP" id="MF_02060">
    <property type="entry name" value="tRNA_methyltr_TrmH"/>
    <property type="match status" value="1"/>
</dbReference>
<dbReference type="GO" id="GO:0000049">
    <property type="term" value="F:tRNA binding"/>
    <property type="evidence" value="ECO:0007669"/>
    <property type="project" value="UniProtKB-UniRule"/>
</dbReference>